<proteinExistence type="predicted"/>
<dbReference type="Proteomes" id="UP000283269">
    <property type="component" value="Unassembled WGS sequence"/>
</dbReference>
<accession>A0A409XJK7</accession>
<dbReference type="EMBL" id="NHYD01001501">
    <property type="protein sequence ID" value="PPQ90953.1"/>
    <property type="molecule type" value="Genomic_DNA"/>
</dbReference>
<gene>
    <name evidence="1" type="ORF">CVT25_008284</name>
</gene>
<reference evidence="1 2" key="1">
    <citation type="journal article" date="2018" name="Evol. Lett.">
        <title>Horizontal gene cluster transfer increased hallucinogenic mushroom diversity.</title>
        <authorList>
            <person name="Reynolds H.T."/>
            <person name="Vijayakumar V."/>
            <person name="Gluck-Thaler E."/>
            <person name="Korotkin H.B."/>
            <person name="Matheny P.B."/>
            <person name="Slot J.C."/>
        </authorList>
    </citation>
    <scope>NUCLEOTIDE SEQUENCE [LARGE SCALE GENOMIC DNA]</scope>
    <source>
        <strain evidence="1 2">2631</strain>
    </source>
</reference>
<dbReference type="InParanoid" id="A0A409XJK7"/>
<evidence type="ECO:0000313" key="2">
    <source>
        <dbReference type="Proteomes" id="UP000283269"/>
    </source>
</evidence>
<dbReference type="AlphaFoldDB" id="A0A409XJK7"/>
<name>A0A409XJK7_PSICY</name>
<evidence type="ECO:0000313" key="1">
    <source>
        <dbReference type="EMBL" id="PPQ90953.1"/>
    </source>
</evidence>
<protein>
    <submittedName>
        <fullName evidence="1">Uncharacterized protein</fullName>
    </submittedName>
</protein>
<keyword evidence="2" id="KW-1185">Reference proteome</keyword>
<sequence>MSVPTHRFLIVEIQSIRLNCNVDPAYALRALHPPAQHHHLYAPRMLRRGHVHPQAHPHVNPDDRKRVMGWDLQKTHKDRKQKRERGRGVVELERGDQERSVRMSRQKVGGAKMLSTTVVMHTVIATHSMAPPLTPGIVSALEGKLTLV</sequence>
<comment type="caution">
    <text evidence="1">The sequence shown here is derived from an EMBL/GenBank/DDBJ whole genome shotgun (WGS) entry which is preliminary data.</text>
</comment>
<organism evidence="1 2">
    <name type="scientific">Psilocybe cyanescens</name>
    <dbReference type="NCBI Taxonomy" id="93625"/>
    <lineage>
        <taxon>Eukaryota</taxon>
        <taxon>Fungi</taxon>
        <taxon>Dikarya</taxon>
        <taxon>Basidiomycota</taxon>
        <taxon>Agaricomycotina</taxon>
        <taxon>Agaricomycetes</taxon>
        <taxon>Agaricomycetidae</taxon>
        <taxon>Agaricales</taxon>
        <taxon>Agaricineae</taxon>
        <taxon>Strophariaceae</taxon>
        <taxon>Psilocybe</taxon>
    </lineage>
</organism>